<sequence length="170" mass="19717">MQFYTLHAQSGQSFKPCVQFLMTQRTIPFYDYAFEKLKEIEPRLSPTSITMDFEQAVITSIQSVFPGIAIDGCFFHLSDCCWRNICSKGLKVPYCRDPSIALHLRMLPCLAFLPERQVSDGFTIIYNIIQEKFGDQLDAFLDYFEDTFIGRPDANGERRNPRIPKSHWNL</sequence>
<evidence type="ECO:0000313" key="3">
    <source>
        <dbReference type="WBParaSite" id="PSU_v2.g12892.t1"/>
    </source>
</evidence>
<proteinExistence type="predicted"/>
<evidence type="ECO:0000313" key="2">
    <source>
        <dbReference type="Proteomes" id="UP000887577"/>
    </source>
</evidence>
<keyword evidence="2" id="KW-1185">Reference proteome</keyword>
<dbReference type="InterPro" id="IPR018289">
    <property type="entry name" value="MULE_transposase_dom"/>
</dbReference>
<dbReference type="Proteomes" id="UP000887577">
    <property type="component" value="Unplaced"/>
</dbReference>
<name>A0A914XY66_9BILA</name>
<feature type="domain" description="MULE transposase" evidence="1">
    <location>
        <begin position="10"/>
        <end position="78"/>
    </location>
</feature>
<protein>
    <submittedName>
        <fullName evidence="3">MULE transposase domain-containing protein</fullName>
    </submittedName>
</protein>
<reference evidence="3" key="1">
    <citation type="submission" date="2022-11" db="UniProtKB">
        <authorList>
            <consortium name="WormBaseParasite"/>
        </authorList>
    </citation>
    <scope>IDENTIFICATION</scope>
</reference>
<dbReference type="WBParaSite" id="PSU_v2.g12892.t1">
    <property type="protein sequence ID" value="PSU_v2.g12892.t1"/>
    <property type="gene ID" value="PSU_v2.g12892"/>
</dbReference>
<accession>A0A914XY66</accession>
<organism evidence="2 3">
    <name type="scientific">Panagrolaimus superbus</name>
    <dbReference type="NCBI Taxonomy" id="310955"/>
    <lineage>
        <taxon>Eukaryota</taxon>
        <taxon>Metazoa</taxon>
        <taxon>Ecdysozoa</taxon>
        <taxon>Nematoda</taxon>
        <taxon>Chromadorea</taxon>
        <taxon>Rhabditida</taxon>
        <taxon>Tylenchina</taxon>
        <taxon>Panagrolaimomorpha</taxon>
        <taxon>Panagrolaimoidea</taxon>
        <taxon>Panagrolaimidae</taxon>
        <taxon>Panagrolaimus</taxon>
    </lineage>
</organism>
<dbReference type="Pfam" id="PF10551">
    <property type="entry name" value="MULE"/>
    <property type="match status" value="1"/>
</dbReference>
<dbReference type="AlphaFoldDB" id="A0A914XY66"/>
<evidence type="ECO:0000259" key="1">
    <source>
        <dbReference type="Pfam" id="PF10551"/>
    </source>
</evidence>